<evidence type="ECO:0000313" key="1">
    <source>
        <dbReference type="EMBL" id="EAQ82795.1"/>
    </source>
</evidence>
<dbReference type="STRING" id="314230.DSM3645_10357"/>
<dbReference type="EMBL" id="AANZ01000001">
    <property type="protein sequence ID" value="EAQ82795.1"/>
    <property type="molecule type" value="Genomic_DNA"/>
</dbReference>
<organism evidence="1 2">
    <name type="scientific">Blastopirellula marina DSM 3645</name>
    <dbReference type="NCBI Taxonomy" id="314230"/>
    <lineage>
        <taxon>Bacteria</taxon>
        <taxon>Pseudomonadati</taxon>
        <taxon>Planctomycetota</taxon>
        <taxon>Planctomycetia</taxon>
        <taxon>Pirellulales</taxon>
        <taxon>Pirellulaceae</taxon>
        <taxon>Blastopirellula</taxon>
    </lineage>
</organism>
<evidence type="ECO:0000313" key="2">
    <source>
        <dbReference type="Proteomes" id="UP000004358"/>
    </source>
</evidence>
<dbReference type="Proteomes" id="UP000004358">
    <property type="component" value="Unassembled WGS sequence"/>
</dbReference>
<protein>
    <submittedName>
        <fullName evidence="1">Uncharacterized protein</fullName>
    </submittedName>
</protein>
<comment type="caution">
    <text evidence="1">The sequence shown here is derived from an EMBL/GenBank/DDBJ whole genome shotgun (WGS) entry which is preliminary data.</text>
</comment>
<reference evidence="1 2" key="1">
    <citation type="submission" date="2006-02" db="EMBL/GenBank/DDBJ databases">
        <authorList>
            <person name="Amann R."/>
            <person name="Ferriera S."/>
            <person name="Johnson J."/>
            <person name="Kravitz S."/>
            <person name="Halpern A."/>
            <person name="Remington K."/>
            <person name="Beeson K."/>
            <person name="Tran B."/>
            <person name="Rogers Y.-H."/>
            <person name="Friedman R."/>
            <person name="Venter J.C."/>
        </authorList>
    </citation>
    <scope>NUCLEOTIDE SEQUENCE [LARGE SCALE GENOMIC DNA]</scope>
    <source>
        <strain evidence="1 2">DSM 3645</strain>
    </source>
</reference>
<dbReference type="AlphaFoldDB" id="A3ZM12"/>
<name>A3ZM12_9BACT</name>
<dbReference type="HOGENOM" id="CLU_3305582_0_0_0"/>
<sequence>MIQDSQVRDFFGQFHTGCQSDMFVPPFPMHLTIEQETQR</sequence>
<gene>
    <name evidence="1" type="ORF">DSM3645_10357</name>
</gene>
<proteinExistence type="predicted"/>
<accession>A3ZM12</accession>